<reference evidence="6" key="3">
    <citation type="journal article" date="2018" name="Mol. Plant Microbe Interact.">
        <title>Genome sequence resources for the wheat stripe rust pathogen (Puccinia striiformis f. sp. tritici) and the barley stripe rust pathogen (Puccinia striiformis f. sp. hordei).</title>
        <authorList>
            <person name="Xia C."/>
            <person name="Wang M."/>
            <person name="Yin C."/>
            <person name="Cornejo O.E."/>
            <person name="Hulbert S.H."/>
            <person name="Chen X."/>
        </authorList>
    </citation>
    <scope>NUCLEOTIDE SEQUENCE [LARGE SCALE GENOMIC DNA]</scope>
    <source>
        <strain evidence="6">93TX-2</strain>
    </source>
</reference>
<dbReference type="Gene3D" id="3.20.20.100">
    <property type="entry name" value="NADP-dependent oxidoreductase domain"/>
    <property type="match status" value="1"/>
</dbReference>
<reference evidence="5 6" key="1">
    <citation type="submission" date="2017-12" db="EMBL/GenBank/DDBJ databases">
        <title>Gene loss provides genomic basis for host adaptation in cereal stripe rust fungi.</title>
        <authorList>
            <person name="Xia C."/>
        </authorList>
    </citation>
    <scope>NUCLEOTIDE SEQUENCE [LARGE SCALE GENOMIC DNA]</scope>
    <source>
        <strain evidence="5 6">93TX-2</strain>
    </source>
</reference>
<dbReference type="OrthoDB" id="1720422at2759"/>
<name>A0A2S4W6S8_9BASI</name>
<keyword evidence="6" id="KW-1185">Reference proteome</keyword>
<keyword evidence="3" id="KW-0560">Oxidoreductase</keyword>
<dbReference type="Pfam" id="PF00248">
    <property type="entry name" value="Aldo_ket_red"/>
    <property type="match status" value="1"/>
</dbReference>
<accession>A0A2S4W6S8</accession>
<dbReference type="PANTHER" id="PTHR43150">
    <property type="entry name" value="HYPERKINETIC, ISOFORM M"/>
    <property type="match status" value="1"/>
</dbReference>
<feature type="domain" description="NADP-dependent oxidoreductase" evidence="4">
    <location>
        <begin position="137"/>
        <end position="277"/>
    </location>
</feature>
<organism evidence="5 6">
    <name type="scientific">Puccinia striiformis</name>
    <dbReference type="NCBI Taxonomy" id="27350"/>
    <lineage>
        <taxon>Eukaryota</taxon>
        <taxon>Fungi</taxon>
        <taxon>Dikarya</taxon>
        <taxon>Basidiomycota</taxon>
        <taxon>Pucciniomycotina</taxon>
        <taxon>Pucciniomycetes</taxon>
        <taxon>Pucciniales</taxon>
        <taxon>Pucciniaceae</taxon>
        <taxon>Puccinia</taxon>
    </lineage>
</organism>
<comment type="caution">
    <text evidence="5">The sequence shown here is derived from an EMBL/GenBank/DDBJ whole genome shotgun (WGS) entry which is preliminary data.</text>
</comment>
<evidence type="ECO:0000256" key="3">
    <source>
        <dbReference type="ARBA" id="ARBA00023002"/>
    </source>
</evidence>
<evidence type="ECO:0000256" key="2">
    <source>
        <dbReference type="ARBA" id="ARBA00022857"/>
    </source>
</evidence>
<dbReference type="AlphaFoldDB" id="A0A2S4W6S8"/>
<dbReference type="GO" id="GO:0016491">
    <property type="term" value="F:oxidoreductase activity"/>
    <property type="evidence" value="ECO:0007669"/>
    <property type="project" value="UniProtKB-KW"/>
</dbReference>
<sequence length="304" mass="33960">MIHARNVVTEAATSPQVVGEGLLEGLDHGYNSGTIVSPPRYNMKDMKFKNLGRWGLRVPIFSYGGSLSVGSVANGAAVKELMQVAWDHVSITNFVLSKDTFFIIRKTDPSRWTYQTKSYYRVVRMECSTDTRGYHSCKNCNLNPPVLEQPQYSLLNRERFEVEYNPIFKNLGHGSTIWSPLKDGILTGKYNDGIPAGSRMDVNKEYLKTSVNRLLGQEGQEEIKKVKKLTQLAKEKLNCSVAQLALAWAASNPHVSTVILGATKPEQLRENFGALKVGLLFFKRKACIPFSSSSSHILLVSFDH</sequence>
<dbReference type="VEuPathDB" id="FungiDB:PSTT_11382"/>
<evidence type="ECO:0000259" key="4">
    <source>
        <dbReference type="Pfam" id="PF00248"/>
    </source>
</evidence>
<comment type="similarity">
    <text evidence="1">Belongs to the shaker potassium channel beta subunit family.</text>
</comment>
<keyword evidence="2" id="KW-0521">NADP</keyword>
<dbReference type="InterPro" id="IPR005399">
    <property type="entry name" value="K_chnl_volt-dep_bsu_KCNAB-rel"/>
</dbReference>
<evidence type="ECO:0000313" key="6">
    <source>
        <dbReference type="Proteomes" id="UP000238274"/>
    </source>
</evidence>
<evidence type="ECO:0000256" key="1">
    <source>
        <dbReference type="ARBA" id="ARBA00006515"/>
    </source>
</evidence>
<dbReference type="VEuPathDB" id="FungiDB:PSHT_06326"/>
<dbReference type="Proteomes" id="UP000238274">
    <property type="component" value="Unassembled WGS sequence"/>
</dbReference>
<reference evidence="6" key="2">
    <citation type="journal article" date="2018" name="BMC Genomics">
        <title>Genomic insights into host adaptation between the wheat stripe rust pathogen (Puccinia striiformis f. sp. tritici) and the barley stripe rust pathogen (Puccinia striiformis f. sp. hordei).</title>
        <authorList>
            <person name="Xia C."/>
            <person name="Wang M."/>
            <person name="Yin C."/>
            <person name="Cornejo O.E."/>
            <person name="Hulbert S.H."/>
            <person name="Chen X."/>
        </authorList>
    </citation>
    <scope>NUCLEOTIDE SEQUENCE [LARGE SCALE GENOMIC DNA]</scope>
    <source>
        <strain evidence="6">93TX-2</strain>
    </source>
</reference>
<dbReference type="PANTHER" id="PTHR43150:SF2">
    <property type="entry name" value="HYPERKINETIC, ISOFORM M"/>
    <property type="match status" value="1"/>
</dbReference>
<gene>
    <name evidence="5" type="ORF">PSHT_06326</name>
</gene>
<proteinExistence type="inferred from homology"/>
<dbReference type="InterPro" id="IPR036812">
    <property type="entry name" value="NAD(P)_OxRdtase_dom_sf"/>
</dbReference>
<dbReference type="SUPFAM" id="SSF51430">
    <property type="entry name" value="NAD(P)-linked oxidoreductase"/>
    <property type="match status" value="1"/>
</dbReference>
<dbReference type="PRINTS" id="PR01577">
    <property type="entry name" value="KCNABCHANNEL"/>
</dbReference>
<dbReference type="EMBL" id="PKSM01000074">
    <property type="protein sequence ID" value="POW17470.1"/>
    <property type="molecule type" value="Genomic_DNA"/>
</dbReference>
<dbReference type="InterPro" id="IPR023210">
    <property type="entry name" value="NADP_OxRdtase_dom"/>
</dbReference>
<protein>
    <recommendedName>
        <fullName evidence="4">NADP-dependent oxidoreductase domain-containing protein</fullName>
    </recommendedName>
</protein>
<evidence type="ECO:0000313" key="5">
    <source>
        <dbReference type="EMBL" id="POW17470.1"/>
    </source>
</evidence>